<proteinExistence type="inferred from homology"/>
<feature type="domain" description="Flagellar hook protein FlgE/F/G-like D1" evidence="9">
    <location>
        <begin position="88"/>
        <end position="154"/>
    </location>
</feature>
<name>A0A7C3WQ80_9BACT</name>
<dbReference type="Pfam" id="PF06429">
    <property type="entry name" value="Flg_bbr_C"/>
    <property type="match status" value="1"/>
</dbReference>
<keyword evidence="10" id="KW-0966">Cell projection</keyword>
<dbReference type="Pfam" id="PF07559">
    <property type="entry name" value="FlgE_D2"/>
    <property type="match status" value="1"/>
</dbReference>
<sequence>MSLSTAMYSGLSGLNSHGEAMGVVGDNIANLNTTGFKYSAVHFEDLLAQMVSTGSGPGQVGRGSRISQINTVWQQGSLETSADDVDVAITGIGFLIVKDPLTNGLYYTRDGNFSLDKDGYLINAHGYRVQGKAIDPATGTPAGVDTDINITQNYSAPRATTEVEMVLNLDANAAVGDTYASALSLYDGLGNIHTLNVVNTKAGANDWRVSGTLDGIDITALIADQGGGGPSDLIFNANGTMVSGGLYTIDLSAYNIGNVALNLRNTSGGNTTQYAASSVTNYASQDGYGPGFLQRLSINNEGIITGHYSNGQVLPHYQLTLARFNAPGKLFREGSNLYTETQDSGVALTGAPGTNGLGKINSNSLEQSNVDLSNEFVHMILYQRAFQANSRIITTTDSMMEEVLSLKR</sequence>
<dbReference type="InterPro" id="IPR010930">
    <property type="entry name" value="Flg_bb/hook_C_dom"/>
</dbReference>
<feature type="domain" description="Flagellar hook protein FlgE D2" evidence="8">
    <location>
        <begin position="169"/>
        <end position="288"/>
    </location>
</feature>
<dbReference type="GO" id="GO:0009425">
    <property type="term" value="C:bacterial-type flagellum basal body"/>
    <property type="evidence" value="ECO:0007669"/>
    <property type="project" value="UniProtKB-SubCell"/>
</dbReference>
<evidence type="ECO:0000256" key="2">
    <source>
        <dbReference type="ARBA" id="ARBA00009677"/>
    </source>
</evidence>
<dbReference type="InterPro" id="IPR053967">
    <property type="entry name" value="LlgE_F_G-like_D1"/>
</dbReference>
<evidence type="ECO:0000259" key="7">
    <source>
        <dbReference type="Pfam" id="PF06429"/>
    </source>
</evidence>
<dbReference type="AlphaFoldDB" id="A0A7C3WQ80"/>
<comment type="similarity">
    <text evidence="2 5">Belongs to the flagella basal body rod proteins family.</text>
</comment>
<dbReference type="InterPro" id="IPR001444">
    <property type="entry name" value="Flag_bb_rod_N"/>
</dbReference>
<dbReference type="PANTHER" id="PTHR30435:SF1">
    <property type="entry name" value="FLAGELLAR HOOK PROTEIN FLGE"/>
    <property type="match status" value="1"/>
</dbReference>
<evidence type="ECO:0000256" key="4">
    <source>
        <dbReference type="ARBA" id="ARBA00023143"/>
    </source>
</evidence>
<comment type="subcellular location">
    <subcellularLocation>
        <location evidence="1 5">Bacterial flagellum basal body</location>
    </subcellularLocation>
</comment>
<keyword evidence="4 5" id="KW-0975">Bacterial flagellum</keyword>
<organism evidence="10">
    <name type="scientific">Desulfobacca acetoxidans</name>
    <dbReference type="NCBI Taxonomy" id="60893"/>
    <lineage>
        <taxon>Bacteria</taxon>
        <taxon>Pseudomonadati</taxon>
        <taxon>Thermodesulfobacteriota</taxon>
        <taxon>Desulfobaccia</taxon>
        <taxon>Desulfobaccales</taxon>
        <taxon>Desulfobaccaceae</taxon>
        <taxon>Desulfobacca</taxon>
    </lineage>
</organism>
<feature type="domain" description="Flagellar basal-body/hook protein C-terminal" evidence="7">
    <location>
        <begin position="362"/>
        <end position="406"/>
    </location>
</feature>
<dbReference type="NCBIfam" id="TIGR03506">
    <property type="entry name" value="FlgEFG_subfam"/>
    <property type="match status" value="1"/>
</dbReference>
<accession>A0A7C3WQ80</accession>
<dbReference type="InterPro" id="IPR037058">
    <property type="entry name" value="Falgellar_hook_FlgE_sf"/>
</dbReference>
<dbReference type="InterPro" id="IPR020013">
    <property type="entry name" value="Flagellar_FlgE/F/G"/>
</dbReference>
<comment type="function">
    <text evidence="5">A flexible structure which links the flagellar filament to the drive apparatus in the basal body.</text>
</comment>
<dbReference type="GO" id="GO:0071978">
    <property type="term" value="P:bacterial-type flagellum-dependent swarming motility"/>
    <property type="evidence" value="ECO:0007669"/>
    <property type="project" value="TreeGrafter"/>
</dbReference>
<protein>
    <recommendedName>
        <fullName evidence="3 5">Flagellar hook protein FlgE</fullName>
    </recommendedName>
</protein>
<keyword evidence="10" id="KW-0282">Flagellum</keyword>
<feature type="domain" description="Flagellar basal body rod protein N-terminal" evidence="6">
    <location>
        <begin position="7"/>
        <end position="37"/>
    </location>
</feature>
<evidence type="ECO:0000256" key="3">
    <source>
        <dbReference type="ARBA" id="ARBA00019015"/>
    </source>
</evidence>
<gene>
    <name evidence="10" type="ORF">ENV62_04045</name>
</gene>
<keyword evidence="10" id="KW-0969">Cilium</keyword>
<dbReference type="InterPro" id="IPR037925">
    <property type="entry name" value="FlgE/F/G-like"/>
</dbReference>
<dbReference type="EMBL" id="DTHB01000029">
    <property type="protein sequence ID" value="HGB14396.1"/>
    <property type="molecule type" value="Genomic_DNA"/>
</dbReference>
<dbReference type="Pfam" id="PF22692">
    <property type="entry name" value="LlgE_F_G_D1"/>
    <property type="match status" value="1"/>
</dbReference>
<reference evidence="10" key="1">
    <citation type="journal article" date="2020" name="mSystems">
        <title>Genome- and Community-Level Interaction Insights into Carbon Utilization and Element Cycling Functions of Hydrothermarchaeota in Hydrothermal Sediment.</title>
        <authorList>
            <person name="Zhou Z."/>
            <person name="Liu Y."/>
            <person name="Xu W."/>
            <person name="Pan J."/>
            <person name="Luo Z.H."/>
            <person name="Li M."/>
        </authorList>
    </citation>
    <scope>NUCLEOTIDE SEQUENCE [LARGE SCALE GENOMIC DNA]</scope>
    <source>
        <strain evidence="10">SpSt-776</strain>
    </source>
</reference>
<dbReference type="GO" id="GO:0009424">
    <property type="term" value="C:bacterial-type flagellum hook"/>
    <property type="evidence" value="ECO:0007669"/>
    <property type="project" value="TreeGrafter"/>
</dbReference>
<dbReference type="PROSITE" id="PS00588">
    <property type="entry name" value="FLAGELLA_BB_ROD"/>
    <property type="match status" value="1"/>
</dbReference>
<dbReference type="Pfam" id="PF00460">
    <property type="entry name" value="Flg_bb_rod"/>
    <property type="match status" value="1"/>
</dbReference>
<evidence type="ECO:0000256" key="1">
    <source>
        <dbReference type="ARBA" id="ARBA00004117"/>
    </source>
</evidence>
<evidence type="ECO:0000259" key="9">
    <source>
        <dbReference type="Pfam" id="PF22692"/>
    </source>
</evidence>
<evidence type="ECO:0000256" key="5">
    <source>
        <dbReference type="RuleBase" id="RU362116"/>
    </source>
</evidence>
<dbReference type="InterPro" id="IPR011491">
    <property type="entry name" value="FlgE_D2"/>
</dbReference>
<dbReference type="PANTHER" id="PTHR30435">
    <property type="entry name" value="FLAGELLAR PROTEIN"/>
    <property type="match status" value="1"/>
</dbReference>
<dbReference type="SUPFAM" id="SSF117143">
    <property type="entry name" value="Flagellar hook protein flgE"/>
    <property type="match status" value="1"/>
</dbReference>
<evidence type="ECO:0000259" key="6">
    <source>
        <dbReference type="Pfam" id="PF00460"/>
    </source>
</evidence>
<evidence type="ECO:0000313" key="10">
    <source>
        <dbReference type="EMBL" id="HGB14396.1"/>
    </source>
</evidence>
<dbReference type="Gene3D" id="2.60.98.20">
    <property type="entry name" value="Flagellar hook protein FlgE"/>
    <property type="match status" value="1"/>
</dbReference>
<evidence type="ECO:0000259" key="8">
    <source>
        <dbReference type="Pfam" id="PF07559"/>
    </source>
</evidence>
<dbReference type="InterPro" id="IPR019776">
    <property type="entry name" value="Flagellar_basal_body_rod_CS"/>
</dbReference>
<comment type="caution">
    <text evidence="10">The sequence shown here is derived from an EMBL/GenBank/DDBJ whole genome shotgun (WGS) entry which is preliminary data.</text>
</comment>
<dbReference type="GO" id="GO:0005829">
    <property type="term" value="C:cytosol"/>
    <property type="evidence" value="ECO:0007669"/>
    <property type="project" value="TreeGrafter"/>
</dbReference>